<organism evidence="2">
    <name type="scientific">anaerobic digester metagenome</name>
    <dbReference type="NCBI Taxonomy" id="1263854"/>
    <lineage>
        <taxon>unclassified sequences</taxon>
        <taxon>metagenomes</taxon>
        <taxon>ecological metagenomes</taxon>
    </lineage>
</organism>
<dbReference type="GO" id="GO:0015627">
    <property type="term" value="C:type II protein secretion system complex"/>
    <property type="evidence" value="ECO:0007669"/>
    <property type="project" value="TreeGrafter"/>
</dbReference>
<protein>
    <submittedName>
        <fullName evidence="2">Helix-hairpin-helix motif protein (Modular protein)</fullName>
    </submittedName>
</protein>
<dbReference type="Pfam" id="PF12836">
    <property type="entry name" value="HHH_3"/>
    <property type="match status" value="1"/>
</dbReference>
<reference evidence="2" key="1">
    <citation type="submission" date="2019-03" db="EMBL/GenBank/DDBJ databases">
        <authorList>
            <person name="Hao L."/>
        </authorList>
    </citation>
    <scope>NUCLEOTIDE SEQUENCE</scope>
</reference>
<sequence length="156" mass="16773">MKMKSIHVAGAILILLFMLGSMTSCTGTQEKEVGGTYGEETTPGGGYEEPTPGVVIEPVNINTATVDELMAVPGMDQTTAQNIVQYREVNGPFDSVDGLLNVSGIDEQKLDSLRDWITVEEPGVMEEEPGVIEEEPVPPAQDRGGVFENGDRGIYQ</sequence>
<dbReference type="GO" id="GO:0015628">
    <property type="term" value="P:protein secretion by the type II secretion system"/>
    <property type="evidence" value="ECO:0007669"/>
    <property type="project" value="TreeGrafter"/>
</dbReference>
<gene>
    <name evidence="2" type="ORF">SCFA_560006</name>
</gene>
<proteinExistence type="predicted"/>
<feature type="region of interest" description="Disordered" evidence="1">
    <location>
        <begin position="127"/>
        <end position="156"/>
    </location>
</feature>
<feature type="region of interest" description="Disordered" evidence="1">
    <location>
        <begin position="28"/>
        <end position="52"/>
    </location>
</feature>
<evidence type="ECO:0000313" key="2">
    <source>
        <dbReference type="EMBL" id="VFU16767.1"/>
    </source>
</evidence>
<name>A0A485M9C8_9ZZZZ</name>
<evidence type="ECO:0000256" key="1">
    <source>
        <dbReference type="SAM" id="MobiDB-lite"/>
    </source>
</evidence>
<feature type="compositionally biased region" description="Low complexity" evidence="1">
    <location>
        <begin position="38"/>
        <end position="52"/>
    </location>
</feature>
<dbReference type="PROSITE" id="PS51257">
    <property type="entry name" value="PROKAR_LIPOPROTEIN"/>
    <property type="match status" value="1"/>
</dbReference>
<dbReference type="EMBL" id="CAADRM010000121">
    <property type="protein sequence ID" value="VFU16767.1"/>
    <property type="molecule type" value="Genomic_DNA"/>
</dbReference>
<dbReference type="InterPro" id="IPR051675">
    <property type="entry name" value="Endo/Exo/Phosphatase_dom_1"/>
</dbReference>
<dbReference type="PANTHER" id="PTHR21180:SF32">
    <property type="entry name" value="ENDONUCLEASE_EXONUCLEASE_PHOSPHATASE FAMILY DOMAIN-CONTAINING PROTEIN 1"/>
    <property type="match status" value="1"/>
</dbReference>
<accession>A0A485M9C8</accession>
<dbReference type="InterPro" id="IPR004509">
    <property type="entry name" value="Competence_ComEA_HhH"/>
</dbReference>
<dbReference type="SUPFAM" id="SSF47781">
    <property type="entry name" value="RuvA domain 2-like"/>
    <property type="match status" value="1"/>
</dbReference>
<dbReference type="InterPro" id="IPR010994">
    <property type="entry name" value="RuvA_2-like"/>
</dbReference>
<feature type="compositionally biased region" description="Acidic residues" evidence="1">
    <location>
        <begin position="127"/>
        <end position="136"/>
    </location>
</feature>
<dbReference type="PANTHER" id="PTHR21180">
    <property type="entry name" value="ENDONUCLEASE/EXONUCLEASE/PHOSPHATASE FAMILY DOMAIN-CONTAINING PROTEIN 1"/>
    <property type="match status" value="1"/>
</dbReference>
<dbReference type="AlphaFoldDB" id="A0A485M9C8"/>
<dbReference type="NCBIfam" id="TIGR00426">
    <property type="entry name" value="competence protein ComEA helix-hairpin-helix repeat region"/>
    <property type="match status" value="1"/>
</dbReference>
<dbReference type="Gene3D" id="1.10.150.320">
    <property type="entry name" value="Photosystem II 12 kDa extrinsic protein"/>
    <property type="match status" value="1"/>
</dbReference>